<sequence>MSNFQTLNDELIEITHQGIDRIKQYDNVYTEETKPIDSNKRDWSGWNLGSIWISILFSIPGYMLVSGFIASGMSWKQALLVVLLGHGLVVGITVVLGHFGTKYGLSYTLVSKMTFGPKGNVLPTMIRALLGSLWFALQCWIGGTALSSLIGGIIPAWNSVGPRYIICFFTFLGMNILIAKKGLKAIKVLSSYAMPLLVCIGVATVVWAYKIAGGFGAIFTHQAAMGSNINFAKLFIPALTAAMAIDGTVSLNMCDFTSHTKSQKEQALGQLLQIPFAALSVVLISVCGTVASTIAFGQPIWSPADIVARFDNPIVVILCSLVILFATTTINVTANLAPSGIIVSNLWPKKVSYTKALIGIAAFAVILQPWKMLADPNSYIFEVNGTLATFFGPMQGIYFASYWIEHKTNINLVDVYRNDGGRYYYSDGWNKSAVAILLITTMVIIAGKFVPTLRIVFDSSYLFGFIVGMVGYSIFKKSTNEEVYNERKAS</sequence>
<evidence type="ECO:0000256" key="1">
    <source>
        <dbReference type="ARBA" id="ARBA00004141"/>
    </source>
</evidence>
<evidence type="ECO:0000256" key="6">
    <source>
        <dbReference type="SAM" id="Phobius"/>
    </source>
</evidence>
<feature type="transmembrane region" description="Helical" evidence="6">
    <location>
        <begin position="314"/>
        <end position="332"/>
    </location>
</feature>
<feature type="transmembrane region" description="Helical" evidence="6">
    <location>
        <begin position="455"/>
        <end position="475"/>
    </location>
</feature>
<evidence type="ECO:0000313" key="8">
    <source>
        <dbReference type="Proteomes" id="UP001079657"/>
    </source>
</evidence>
<feature type="transmembrane region" description="Helical" evidence="6">
    <location>
        <begin position="133"/>
        <end position="157"/>
    </location>
</feature>
<comment type="caution">
    <text evidence="7">The sequence shown here is derived from an EMBL/GenBank/DDBJ whole genome shotgun (WGS) entry which is preliminary data.</text>
</comment>
<evidence type="ECO:0000256" key="4">
    <source>
        <dbReference type="ARBA" id="ARBA00022989"/>
    </source>
</evidence>
<dbReference type="PANTHER" id="PTHR30618:SF0">
    <property type="entry name" value="PURINE-URACIL PERMEASE NCS1"/>
    <property type="match status" value="1"/>
</dbReference>
<comment type="similarity">
    <text evidence="2">Belongs to the purine-cytosine permease (2.A.39) family.</text>
</comment>
<keyword evidence="4 6" id="KW-1133">Transmembrane helix</keyword>
<dbReference type="RefSeq" id="WP_268047535.1">
    <property type="nucleotide sequence ID" value="NZ_JAPQES010000001.1"/>
</dbReference>
<dbReference type="Proteomes" id="UP001079657">
    <property type="component" value="Unassembled WGS sequence"/>
</dbReference>
<feature type="transmembrane region" description="Helical" evidence="6">
    <location>
        <begin position="78"/>
        <end position="99"/>
    </location>
</feature>
<feature type="transmembrane region" description="Helical" evidence="6">
    <location>
        <begin position="189"/>
        <end position="209"/>
    </location>
</feature>
<accession>A0ABT4CJJ5</accession>
<dbReference type="InterPro" id="IPR045225">
    <property type="entry name" value="Uracil/uridine/allantoin_perm"/>
</dbReference>
<dbReference type="InterPro" id="IPR001248">
    <property type="entry name" value="Pur-cyt_permease"/>
</dbReference>
<dbReference type="EMBL" id="JAPQES010000001">
    <property type="protein sequence ID" value="MCY6369216.1"/>
    <property type="molecule type" value="Genomic_DNA"/>
</dbReference>
<keyword evidence="8" id="KW-1185">Reference proteome</keyword>
<comment type="subcellular location">
    <subcellularLocation>
        <location evidence="1">Membrane</location>
        <topology evidence="1">Multi-pass membrane protein</topology>
    </subcellularLocation>
</comment>
<keyword evidence="3 6" id="KW-0812">Transmembrane</keyword>
<dbReference type="Pfam" id="PF02133">
    <property type="entry name" value="Transp_cyt_pur"/>
    <property type="match status" value="1"/>
</dbReference>
<feature type="transmembrane region" description="Helical" evidence="6">
    <location>
        <begin position="353"/>
        <end position="370"/>
    </location>
</feature>
<feature type="transmembrane region" description="Helical" evidence="6">
    <location>
        <begin position="271"/>
        <end position="294"/>
    </location>
</feature>
<dbReference type="PANTHER" id="PTHR30618">
    <property type="entry name" value="NCS1 FAMILY PURINE/PYRIMIDINE TRANSPORTER"/>
    <property type="match status" value="1"/>
</dbReference>
<reference evidence="7" key="1">
    <citation type="submission" date="2022-12" db="EMBL/GenBank/DDBJ databases">
        <authorList>
            <person name="Wang J."/>
        </authorList>
    </citation>
    <scope>NUCLEOTIDE SEQUENCE</scope>
    <source>
        <strain evidence="7">HY-42-06</strain>
    </source>
</reference>
<evidence type="ECO:0000256" key="3">
    <source>
        <dbReference type="ARBA" id="ARBA00022692"/>
    </source>
</evidence>
<evidence type="ECO:0000256" key="2">
    <source>
        <dbReference type="ARBA" id="ARBA00008974"/>
    </source>
</evidence>
<feature type="transmembrane region" description="Helical" evidence="6">
    <location>
        <begin position="164"/>
        <end position="183"/>
    </location>
</feature>
<feature type="transmembrane region" description="Helical" evidence="6">
    <location>
        <begin position="432"/>
        <end position="450"/>
    </location>
</feature>
<gene>
    <name evidence="7" type="ORF">OXH55_00980</name>
</gene>
<evidence type="ECO:0000256" key="5">
    <source>
        <dbReference type="ARBA" id="ARBA00023136"/>
    </source>
</evidence>
<organism evidence="7 8">
    <name type="scientific">Clostridium ganghwense</name>
    <dbReference type="NCBI Taxonomy" id="312089"/>
    <lineage>
        <taxon>Bacteria</taxon>
        <taxon>Bacillati</taxon>
        <taxon>Bacillota</taxon>
        <taxon>Clostridia</taxon>
        <taxon>Eubacteriales</taxon>
        <taxon>Clostridiaceae</taxon>
        <taxon>Clostridium</taxon>
    </lineage>
</organism>
<keyword evidence="5 6" id="KW-0472">Membrane</keyword>
<protein>
    <submittedName>
        <fullName evidence="7">Cytosine permease</fullName>
    </submittedName>
</protein>
<dbReference type="Gene3D" id="1.10.4160.10">
    <property type="entry name" value="Hydantoin permease"/>
    <property type="match status" value="1"/>
</dbReference>
<proteinExistence type="inferred from homology"/>
<feature type="transmembrane region" description="Helical" evidence="6">
    <location>
        <begin position="51"/>
        <end position="71"/>
    </location>
</feature>
<evidence type="ECO:0000313" key="7">
    <source>
        <dbReference type="EMBL" id="MCY6369216.1"/>
    </source>
</evidence>
<name>A0ABT4CJJ5_9CLOT</name>